<dbReference type="InterPro" id="IPR008758">
    <property type="entry name" value="Peptidase_S28"/>
</dbReference>
<gene>
    <name evidence="7" type="ORF">DH2020_000309</name>
</gene>
<keyword evidence="3 6" id="KW-0732">Signal</keyword>
<dbReference type="InterPro" id="IPR029058">
    <property type="entry name" value="AB_hydrolase_fold"/>
</dbReference>
<dbReference type="EMBL" id="JABTTQ020000001">
    <property type="protein sequence ID" value="KAK6163445.1"/>
    <property type="molecule type" value="Genomic_DNA"/>
</dbReference>
<keyword evidence="5" id="KW-0325">Glycoprotein</keyword>
<keyword evidence="4" id="KW-0378">Hydrolase</keyword>
<accession>A0ABR0XWS0</accession>
<dbReference type="Gene3D" id="1.20.120.980">
    <property type="entry name" value="Serine carboxypeptidase S28, SKS domain"/>
    <property type="match status" value="1"/>
</dbReference>
<dbReference type="Pfam" id="PF05577">
    <property type="entry name" value="Peptidase_S28"/>
    <property type="match status" value="2"/>
</dbReference>
<evidence type="ECO:0000256" key="2">
    <source>
        <dbReference type="ARBA" id="ARBA00022670"/>
    </source>
</evidence>
<dbReference type="PANTHER" id="PTHR11010">
    <property type="entry name" value="PROTEASE S28 PRO-X CARBOXYPEPTIDASE-RELATED"/>
    <property type="match status" value="1"/>
</dbReference>
<evidence type="ECO:0000256" key="6">
    <source>
        <dbReference type="SAM" id="SignalP"/>
    </source>
</evidence>
<comment type="caution">
    <text evidence="7">The sequence shown here is derived from an EMBL/GenBank/DDBJ whole genome shotgun (WGS) entry which is preliminary data.</text>
</comment>
<protein>
    <submittedName>
        <fullName evidence="7">Uncharacterized protein</fullName>
    </submittedName>
</protein>
<dbReference type="SUPFAM" id="SSF53474">
    <property type="entry name" value="alpha/beta-Hydrolases"/>
    <property type="match status" value="1"/>
</dbReference>
<evidence type="ECO:0000313" key="7">
    <source>
        <dbReference type="EMBL" id="KAK6163445.1"/>
    </source>
</evidence>
<proteinExistence type="inferred from homology"/>
<reference evidence="7 8" key="1">
    <citation type="journal article" date="2021" name="Comput. Struct. Biotechnol. J.">
        <title>De novo genome assembly of the potent medicinal plant Rehmannia glutinosa using nanopore technology.</title>
        <authorList>
            <person name="Ma L."/>
            <person name="Dong C."/>
            <person name="Song C."/>
            <person name="Wang X."/>
            <person name="Zheng X."/>
            <person name="Niu Y."/>
            <person name="Chen S."/>
            <person name="Feng W."/>
        </authorList>
    </citation>
    <scope>NUCLEOTIDE SEQUENCE [LARGE SCALE GENOMIC DNA]</scope>
    <source>
        <strain evidence="7">DH-2019</strain>
    </source>
</reference>
<feature type="chain" id="PRO_5045279499" evidence="6">
    <location>
        <begin position="31"/>
        <end position="446"/>
    </location>
</feature>
<comment type="similarity">
    <text evidence="1">Belongs to the peptidase S28 family.</text>
</comment>
<evidence type="ECO:0000313" key="8">
    <source>
        <dbReference type="Proteomes" id="UP001318860"/>
    </source>
</evidence>
<dbReference type="InterPro" id="IPR042269">
    <property type="entry name" value="Ser_carbopepase_S28_SKS"/>
</dbReference>
<name>A0ABR0XWS0_REHGL</name>
<dbReference type="Proteomes" id="UP001318860">
    <property type="component" value="Unassembled WGS sequence"/>
</dbReference>
<evidence type="ECO:0000256" key="5">
    <source>
        <dbReference type="ARBA" id="ARBA00023180"/>
    </source>
</evidence>
<keyword evidence="2" id="KW-0645">Protease</keyword>
<evidence type="ECO:0000256" key="1">
    <source>
        <dbReference type="ARBA" id="ARBA00011079"/>
    </source>
</evidence>
<keyword evidence="8" id="KW-1185">Reference proteome</keyword>
<evidence type="ECO:0000256" key="3">
    <source>
        <dbReference type="ARBA" id="ARBA00022729"/>
    </source>
</evidence>
<feature type="signal peptide" evidence="6">
    <location>
        <begin position="1"/>
        <end position="30"/>
    </location>
</feature>
<sequence>MMMLPFKLAVLLFQIYPLLFLPLFLQLVSSSSSPNKIPRLSPHYKKTSILRDTDQKFSSASATSEDNYKTYYYTQTLDHFNYGPHSYATFEQKYVVNFKNWGGPNSSSPIFAYLGAEAPLHVDVGFITDNAPSFKALAVYIEHRFYGKSIPFGSSMEKAMKNKTLRGYFNSAQAIADYAEVLLHVKHKFGAHKSPIIVIGGSYGGSALASSAPILYFDNITPQNGYYSIVTKDFKEASHSCYQTIRKSWSEIDKVASKPNGLSILSKKFKTCSKLNSSMDLKDYLDAIYSTAAQYNFQLDDSVGKFCKGVDGAPKGTDVLGRIFNGVVSVEGNYTSCYDTNEYNYVDETELGWRWQGIKLVLHRFGSNIIFSNGLKDPYSSGGVLEDISDSIVAVTTLNGSHCIDLLSSTKTDPEWLTIQRNTEVKIIKGWIKKYYADLHAFKERE</sequence>
<evidence type="ECO:0000256" key="4">
    <source>
        <dbReference type="ARBA" id="ARBA00022801"/>
    </source>
</evidence>
<organism evidence="7 8">
    <name type="scientific">Rehmannia glutinosa</name>
    <name type="common">Chinese foxglove</name>
    <dbReference type="NCBI Taxonomy" id="99300"/>
    <lineage>
        <taxon>Eukaryota</taxon>
        <taxon>Viridiplantae</taxon>
        <taxon>Streptophyta</taxon>
        <taxon>Embryophyta</taxon>
        <taxon>Tracheophyta</taxon>
        <taxon>Spermatophyta</taxon>
        <taxon>Magnoliopsida</taxon>
        <taxon>eudicotyledons</taxon>
        <taxon>Gunneridae</taxon>
        <taxon>Pentapetalae</taxon>
        <taxon>asterids</taxon>
        <taxon>lamiids</taxon>
        <taxon>Lamiales</taxon>
        <taxon>Orobanchaceae</taxon>
        <taxon>Rehmannieae</taxon>
        <taxon>Rehmannia</taxon>
    </lineage>
</organism>
<dbReference type="PANTHER" id="PTHR11010:SF96">
    <property type="entry name" value="LYSOSOMAL PRO-X CARBOXYPEPTIDASE-LIKE ISOFORM X1"/>
    <property type="match status" value="1"/>
</dbReference>
<dbReference type="Gene3D" id="3.40.50.1820">
    <property type="entry name" value="alpha/beta hydrolase"/>
    <property type="match status" value="2"/>
</dbReference>